<keyword evidence="4 5" id="KW-0472">Membrane</keyword>
<keyword evidence="3 5" id="KW-1133">Transmembrane helix</keyword>
<feature type="transmembrane region" description="Helical" evidence="5">
    <location>
        <begin position="67"/>
        <end position="86"/>
    </location>
</feature>
<feature type="transmembrane region" description="Helical" evidence="5">
    <location>
        <begin position="98"/>
        <end position="117"/>
    </location>
</feature>
<dbReference type="RefSeq" id="WP_303734497.1">
    <property type="nucleotide sequence ID" value="NZ_CAKZHK010000008.1"/>
</dbReference>
<evidence type="ECO:0000256" key="3">
    <source>
        <dbReference type="ARBA" id="ARBA00022989"/>
    </source>
</evidence>
<evidence type="ECO:0000256" key="5">
    <source>
        <dbReference type="SAM" id="Phobius"/>
    </source>
</evidence>
<protein>
    <recommendedName>
        <fullName evidence="8">DoxX family protein</fullName>
    </recommendedName>
</protein>
<dbReference type="GO" id="GO:0016020">
    <property type="term" value="C:membrane"/>
    <property type="evidence" value="ECO:0007669"/>
    <property type="project" value="UniProtKB-SubCell"/>
</dbReference>
<feature type="transmembrane region" description="Helical" evidence="5">
    <location>
        <begin position="6"/>
        <end position="22"/>
    </location>
</feature>
<evidence type="ECO:0000313" key="7">
    <source>
        <dbReference type="Proteomes" id="UP000249432"/>
    </source>
</evidence>
<dbReference type="EMBL" id="QFRA01000006">
    <property type="protein sequence ID" value="PZR05448.1"/>
    <property type="molecule type" value="Genomic_DNA"/>
</dbReference>
<dbReference type="Pfam" id="PF13564">
    <property type="entry name" value="DoxX_2"/>
    <property type="match status" value="1"/>
</dbReference>
<proteinExistence type="predicted"/>
<organism evidence="6 7">
    <name type="scientific">Corynebacterium kroppenstedtii</name>
    <dbReference type="NCBI Taxonomy" id="161879"/>
    <lineage>
        <taxon>Bacteria</taxon>
        <taxon>Bacillati</taxon>
        <taxon>Actinomycetota</taxon>
        <taxon>Actinomycetes</taxon>
        <taxon>Mycobacteriales</taxon>
        <taxon>Corynebacteriaceae</taxon>
        <taxon>Corynebacterium</taxon>
    </lineage>
</organism>
<dbReference type="AlphaFoldDB" id="A0A2W5U921"/>
<comment type="caution">
    <text evidence="6">The sequence shown here is derived from an EMBL/GenBank/DDBJ whole genome shotgun (WGS) entry which is preliminary data.</text>
</comment>
<gene>
    <name evidence="6" type="ORF">DI525_03975</name>
</gene>
<dbReference type="InterPro" id="IPR032808">
    <property type="entry name" value="DoxX"/>
</dbReference>
<reference evidence="6 7" key="1">
    <citation type="submission" date="2017-08" db="EMBL/GenBank/DDBJ databases">
        <title>Infants hospitalized years apart are colonized by the same room-sourced microbial strains.</title>
        <authorList>
            <person name="Brooks B."/>
            <person name="Olm M.R."/>
            <person name="Firek B.A."/>
            <person name="Baker R."/>
            <person name="Thomas B.C."/>
            <person name="Morowitz M.J."/>
            <person name="Banfield J.F."/>
        </authorList>
    </citation>
    <scope>NUCLEOTIDE SEQUENCE [LARGE SCALE GENOMIC DNA]</scope>
    <source>
        <strain evidence="6">S2_003_000_R1_3</strain>
    </source>
</reference>
<name>A0A2W5U921_9CORY</name>
<comment type="subcellular location">
    <subcellularLocation>
        <location evidence="1">Membrane</location>
        <topology evidence="1">Multi-pass membrane protein</topology>
    </subcellularLocation>
</comment>
<evidence type="ECO:0000256" key="4">
    <source>
        <dbReference type="ARBA" id="ARBA00023136"/>
    </source>
</evidence>
<accession>A0A2W5U921</accession>
<evidence type="ECO:0000313" key="6">
    <source>
        <dbReference type="EMBL" id="PZR05448.1"/>
    </source>
</evidence>
<evidence type="ECO:0008006" key="8">
    <source>
        <dbReference type="Google" id="ProtNLM"/>
    </source>
</evidence>
<evidence type="ECO:0000256" key="2">
    <source>
        <dbReference type="ARBA" id="ARBA00022692"/>
    </source>
</evidence>
<evidence type="ECO:0000256" key="1">
    <source>
        <dbReference type="ARBA" id="ARBA00004141"/>
    </source>
</evidence>
<feature type="transmembrane region" description="Helical" evidence="5">
    <location>
        <begin position="43"/>
        <end position="61"/>
    </location>
</feature>
<keyword evidence="2 5" id="KW-0812">Transmembrane</keyword>
<sequence>MGSLAVGGSYLLAVVLVGDAVMSIKPPRFISRCLSGVNFPRDWWWVLIGVKLLAAAGLVVGTAMGNASIAATVSVGVVGYFLFAIVAHIKARFLGQEFWVNCLGMTVFSVVVLFLNVGSMCWS</sequence>
<dbReference type="Proteomes" id="UP000249432">
    <property type="component" value="Unassembled WGS sequence"/>
</dbReference>